<sequence length="58" mass="6780">NQCTWYPVEHHADFLEKMCNAMECSRNRFGFTYKNVSLLDGETLNSCLEQFMAVQQSI</sequence>
<name>A0ABQ9WAR7_SAGOE</name>
<dbReference type="EMBL" id="JASSZA010000001">
    <property type="protein sequence ID" value="KAK2118724.1"/>
    <property type="molecule type" value="Genomic_DNA"/>
</dbReference>
<evidence type="ECO:0000313" key="2">
    <source>
        <dbReference type="Proteomes" id="UP001266305"/>
    </source>
</evidence>
<organism evidence="1 2">
    <name type="scientific">Saguinus oedipus</name>
    <name type="common">Cotton-top tamarin</name>
    <name type="synonym">Oedipomidas oedipus</name>
    <dbReference type="NCBI Taxonomy" id="9490"/>
    <lineage>
        <taxon>Eukaryota</taxon>
        <taxon>Metazoa</taxon>
        <taxon>Chordata</taxon>
        <taxon>Craniata</taxon>
        <taxon>Vertebrata</taxon>
        <taxon>Euteleostomi</taxon>
        <taxon>Mammalia</taxon>
        <taxon>Eutheria</taxon>
        <taxon>Euarchontoglires</taxon>
        <taxon>Primates</taxon>
        <taxon>Haplorrhini</taxon>
        <taxon>Platyrrhini</taxon>
        <taxon>Cebidae</taxon>
        <taxon>Callitrichinae</taxon>
        <taxon>Saguinus</taxon>
    </lineage>
</organism>
<accession>A0ABQ9WAR7</accession>
<feature type="non-terminal residue" evidence="1">
    <location>
        <position position="1"/>
    </location>
</feature>
<proteinExistence type="predicted"/>
<dbReference type="Proteomes" id="UP001266305">
    <property type="component" value="Unassembled WGS sequence"/>
</dbReference>
<reference evidence="1 2" key="1">
    <citation type="submission" date="2023-05" db="EMBL/GenBank/DDBJ databases">
        <title>B98-5 Cell Line De Novo Hybrid Assembly: An Optical Mapping Approach.</title>
        <authorList>
            <person name="Kananen K."/>
            <person name="Auerbach J.A."/>
            <person name="Kautto E."/>
            <person name="Blachly J.S."/>
        </authorList>
    </citation>
    <scope>NUCLEOTIDE SEQUENCE [LARGE SCALE GENOMIC DNA]</scope>
    <source>
        <strain evidence="1">B95-8</strain>
        <tissue evidence="1">Cell line</tissue>
    </source>
</reference>
<keyword evidence="2" id="KW-1185">Reference proteome</keyword>
<evidence type="ECO:0000313" key="1">
    <source>
        <dbReference type="EMBL" id="KAK2118724.1"/>
    </source>
</evidence>
<comment type="caution">
    <text evidence="1">The sequence shown here is derived from an EMBL/GenBank/DDBJ whole genome shotgun (WGS) entry which is preliminary data.</text>
</comment>
<protein>
    <submittedName>
        <fullName evidence="1">Uncharacterized protein</fullName>
    </submittedName>
</protein>
<gene>
    <name evidence="1" type="ORF">P7K49_000110</name>
</gene>